<comment type="caution">
    <text evidence="2">The sequence shown here is derived from an EMBL/GenBank/DDBJ whole genome shotgun (WGS) entry which is preliminary data.</text>
</comment>
<proteinExistence type="predicted"/>
<protein>
    <submittedName>
        <fullName evidence="2">Uncharacterized protein</fullName>
    </submittedName>
</protein>
<evidence type="ECO:0000313" key="4">
    <source>
        <dbReference type="Proteomes" id="UP001362999"/>
    </source>
</evidence>
<accession>A0AAW0ACW2</accession>
<organism evidence="2 4">
    <name type="scientific">Favolaschia claudopus</name>
    <dbReference type="NCBI Taxonomy" id="2862362"/>
    <lineage>
        <taxon>Eukaryota</taxon>
        <taxon>Fungi</taxon>
        <taxon>Dikarya</taxon>
        <taxon>Basidiomycota</taxon>
        <taxon>Agaricomycotina</taxon>
        <taxon>Agaricomycetes</taxon>
        <taxon>Agaricomycetidae</taxon>
        <taxon>Agaricales</taxon>
        <taxon>Marasmiineae</taxon>
        <taxon>Mycenaceae</taxon>
        <taxon>Favolaschia</taxon>
    </lineage>
</organism>
<feature type="non-terminal residue" evidence="2">
    <location>
        <position position="1"/>
    </location>
</feature>
<evidence type="ECO:0000256" key="1">
    <source>
        <dbReference type="SAM" id="MobiDB-lite"/>
    </source>
</evidence>
<dbReference type="Proteomes" id="UP001362999">
    <property type="component" value="Unassembled WGS sequence"/>
</dbReference>
<gene>
    <name evidence="3" type="ORF">R3P38DRAFT_2412621</name>
    <name evidence="2" type="ORF">R3P38DRAFT_2436790</name>
</gene>
<dbReference type="EMBL" id="JAWWNJ010000059">
    <property type="protein sequence ID" value="KAK7013443.1"/>
    <property type="molecule type" value="Genomic_DNA"/>
</dbReference>
<sequence>PDRDDPVHDFLAHAQRIMQDARLVVEALPNAEVFAAERSLRQLHGVHIVLLNLDDPRLSQEEIDGLIELVLGIGSSLETFVNSPPPPHNIGTATVPPSGPGRPRYALNLDRALELHTV</sequence>
<evidence type="ECO:0000313" key="3">
    <source>
        <dbReference type="EMBL" id="KAK7013443.1"/>
    </source>
</evidence>
<evidence type="ECO:0000313" key="2">
    <source>
        <dbReference type="EMBL" id="KAK7007111.1"/>
    </source>
</evidence>
<name>A0AAW0ACW2_9AGAR</name>
<dbReference type="AlphaFoldDB" id="A0AAW0ACW2"/>
<feature type="region of interest" description="Disordered" evidence="1">
    <location>
        <begin position="82"/>
        <end position="101"/>
    </location>
</feature>
<keyword evidence="4" id="KW-1185">Reference proteome</keyword>
<feature type="non-terminal residue" evidence="2">
    <location>
        <position position="118"/>
    </location>
</feature>
<dbReference type="EMBL" id="JAWWNJ010000072">
    <property type="protein sequence ID" value="KAK7007111.1"/>
    <property type="molecule type" value="Genomic_DNA"/>
</dbReference>
<reference evidence="2 4" key="1">
    <citation type="journal article" date="2024" name="J Genomics">
        <title>Draft genome sequencing and assembly of Favolaschia claudopus CIRM-BRFM 2984 isolated from oak limbs.</title>
        <authorList>
            <person name="Navarro D."/>
            <person name="Drula E."/>
            <person name="Chaduli D."/>
            <person name="Cazenave R."/>
            <person name="Ahrendt S."/>
            <person name="Wang J."/>
            <person name="Lipzen A."/>
            <person name="Daum C."/>
            <person name="Barry K."/>
            <person name="Grigoriev I.V."/>
            <person name="Favel A."/>
            <person name="Rosso M.N."/>
            <person name="Martin F."/>
        </authorList>
    </citation>
    <scope>NUCLEOTIDE SEQUENCE [LARGE SCALE GENOMIC DNA]</scope>
    <source>
        <strain evidence="2 4">CIRM-BRFM 2984</strain>
    </source>
</reference>